<dbReference type="Proteomes" id="UP000244855">
    <property type="component" value="Unassembled WGS sequence"/>
</dbReference>
<gene>
    <name evidence="3" type="ORF">DM02DRAFT_692007</name>
</gene>
<organism evidence="3 4">
    <name type="scientific">Periconia macrospinosa</name>
    <dbReference type="NCBI Taxonomy" id="97972"/>
    <lineage>
        <taxon>Eukaryota</taxon>
        <taxon>Fungi</taxon>
        <taxon>Dikarya</taxon>
        <taxon>Ascomycota</taxon>
        <taxon>Pezizomycotina</taxon>
        <taxon>Dothideomycetes</taxon>
        <taxon>Pleosporomycetidae</taxon>
        <taxon>Pleosporales</taxon>
        <taxon>Massarineae</taxon>
        <taxon>Periconiaceae</taxon>
        <taxon>Periconia</taxon>
    </lineage>
</organism>
<evidence type="ECO:0000256" key="2">
    <source>
        <dbReference type="SAM" id="MobiDB-lite"/>
    </source>
</evidence>
<proteinExistence type="predicted"/>
<evidence type="ECO:0000313" key="4">
    <source>
        <dbReference type="Proteomes" id="UP000244855"/>
    </source>
</evidence>
<sequence length="186" mass="21281">MTDRQQRSPTLDDVIQLRILYEDRLEQLDADKEELEELEARYGIVQRVPRADDELAANTNDEQTRNKKQSTTHDEQDTLSRKKLDEALKQENTLLKTQLASSQARVSSLQAQVALLSAQAMSQLSNTGANAPTQSRAIQPPQYRHKCYLFACDRRRCKFVHDNLNERFTALFATLLKNPRLSAHGN</sequence>
<name>A0A2V1DA46_9PLEO</name>
<reference evidence="3 4" key="1">
    <citation type="journal article" date="2018" name="Sci. Rep.">
        <title>Comparative genomics provides insights into the lifestyle and reveals functional heterogeneity of dark septate endophytic fungi.</title>
        <authorList>
            <person name="Knapp D.G."/>
            <person name="Nemeth J.B."/>
            <person name="Barry K."/>
            <person name="Hainaut M."/>
            <person name="Henrissat B."/>
            <person name="Johnson J."/>
            <person name="Kuo A."/>
            <person name="Lim J.H.P."/>
            <person name="Lipzen A."/>
            <person name="Nolan M."/>
            <person name="Ohm R.A."/>
            <person name="Tamas L."/>
            <person name="Grigoriev I.V."/>
            <person name="Spatafora J.W."/>
            <person name="Nagy L.G."/>
            <person name="Kovacs G.M."/>
        </authorList>
    </citation>
    <scope>NUCLEOTIDE SEQUENCE [LARGE SCALE GENOMIC DNA]</scope>
    <source>
        <strain evidence="3 4">DSE2036</strain>
    </source>
</reference>
<feature type="region of interest" description="Disordered" evidence="2">
    <location>
        <begin position="52"/>
        <end position="79"/>
    </location>
</feature>
<protein>
    <submittedName>
        <fullName evidence="3">Uncharacterized protein</fullName>
    </submittedName>
</protein>
<evidence type="ECO:0000313" key="3">
    <source>
        <dbReference type="EMBL" id="PVH94921.1"/>
    </source>
</evidence>
<feature type="coiled-coil region" evidence="1">
    <location>
        <begin position="18"/>
        <end position="48"/>
    </location>
</feature>
<accession>A0A2V1DA46</accession>
<keyword evidence="1" id="KW-0175">Coiled coil</keyword>
<dbReference type="AlphaFoldDB" id="A0A2V1DA46"/>
<evidence type="ECO:0000256" key="1">
    <source>
        <dbReference type="SAM" id="Coils"/>
    </source>
</evidence>
<dbReference type="EMBL" id="KZ805516">
    <property type="protein sequence ID" value="PVH94921.1"/>
    <property type="molecule type" value="Genomic_DNA"/>
</dbReference>
<keyword evidence="4" id="KW-1185">Reference proteome</keyword>